<dbReference type="AlphaFoldDB" id="A0A517S7V7"/>
<dbReference type="InParanoid" id="A0A517S7V7"/>
<accession>A0A517S7V7</accession>
<organism evidence="1 2">
    <name type="scientific">Caulifigura coniformis</name>
    <dbReference type="NCBI Taxonomy" id="2527983"/>
    <lineage>
        <taxon>Bacteria</taxon>
        <taxon>Pseudomonadati</taxon>
        <taxon>Planctomycetota</taxon>
        <taxon>Planctomycetia</taxon>
        <taxon>Planctomycetales</taxon>
        <taxon>Planctomycetaceae</taxon>
        <taxon>Caulifigura</taxon>
    </lineage>
</organism>
<sequence length="152" mass="17085">MLLLLAVAGAGLGIWSSSPRLDPRVFGEWTFLTTDGTGTRRFLAMGPNGRGRFEQTRPGSTIREPAMGSPISWWMEGDVIVFEEIWDAPTRLRMMAEDVVHFVRLRQRPDRSAFRLRIVRVTSETLRVAEASPGVTTAQEIEMTRVEPNAEP</sequence>
<protein>
    <recommendedName>
        <fullName evidence="3">Lipocalin-like domain-containing protein</fullName>
    </recommendedName>
</protein>
<evidence type="ECO:0008006" key="3">
    <source>
        <dbReference type="Google" id="ProtNLM"/>
    </source>
</evidence>
<dbReference type="EMBL" id="CP036271">
    <property type="protein sequence ID" value="QDT52221.1"/>
    <property type="molecule type" value="Genomic_DNA"/>
</dbReference>
<name>A0A517S7V7_9PLAN</name>
<dbReference type="KEGG" id="ccos:Pan44_02300"/>
<gene>
    <name evidence="1" type="ORF">Pan44_02300</name>
</gene>
<reference evidence="1 2" key="1">
    <citation type="submission" date="2019-02" db="EMBL/GenBank/DDBJ databases">
        <title>Deep-cultivation of Planctomycetes and their phenomic and genomic characterization uncovers novel biology.</title>
        <authorList>
            <person name="Wiegand S."/>
            <person name="Jogler M."/>
            <person name="Boedeker C."/>
            <person name="Pinto D."/>
            <person name="Vollmers J."/>
            <person name="Rivas-Marin E."/>
            <person name="Kohn T."/>
            <person name="Peeters S.H."/>
            <person name="Heuer A."/>
            <person name="Rast P."/>
            <person name="Oberbeckmann S."/>
            <person name="Bunk B."/>
            <person name="Jeske O."/>
            <person name="Meyerdierks A."/>
            <person name="Storesund J.E."/>
            <person name="Kallscheuer N."/>
            <person name="Luecker S."/>
            <person name="Lage O.M."/>
            <person name="Pohl T."/>
            <person name="Merkel B.J."/>
            <person name="Hornburger P."/>
            <person name="Mueller R.-W."/>
            <person name="Bruemmer F."/>
            <person name="Labrenz M."/>
            <person name="Spormann A.M."/>
            <person name="Op den Camp H."/>
            <person name="Overmann J."/>
            <person name="Amann R."/>
            <person name="Jetten M.S.M."/>
            <person name="Mascher T."/>
            <person name="Medema M.H."/>
            <person name="Devos D.P."/>
            <person name="Kaster A.-K."/>
            <person name="Ovreas L."/>
            <person name="Rohde M."/>
            <person name="Galperin M.Y."/>
            <person name="Jogler C."/>
        </authorList>
    </citation>
    <scope>NUCLEOTIDE SEQUENCE [LARGE SCALE GENOMIC DNA]</scope>
    <source>
        <strain evidence="1 2">Pan44</strain>
    </source>
</reference>
<evidence type="ECO:0000313" key="2">
    <source>
        <dbReference type="Proteomes" id="UP000315700"/>
    </source>
</evidence>
<evidence type="ECO:0000313" key="1">
    <source>
        <dbReference type="EMBL" id="QDT52221.1"/>
    </source>
</evidence>
<proteinExistence type="predicted"/>
<dbReference type="Proteomes" id="UP000315700">
    <property type="component" value="Chromosome"/>
</dbReference>
<keyword evidence="2" id="KW-1185">Reference proteome</keyword>